<dbReference type="RefSeq" id="WP_189030621.1">
    <property type="nucleotide sequence ID" value="NZ_BMNE01000004.1"/>
</dbReference>
<feature type="domain" description="DUF7373" evidence="2">
    <location>
        <begin position="258"/>
        <end position="404"/>
    </location>
</feature>
<keyword evidence="4" id="KW-1185">Reference proteome</keyword>
<reference evidence="4" key="1">
    <citation type="journal article" date="2019" name="Int. J. Syst. Evol. Microbiol.">
        <title>The Global Catalogue of Microorganisms (GCM) 10K type strain sequencing project: providing services to taxonomists for standard genome sequencing and annotation.</title>
        <authorList>
            <consortium name="The Broad Institute Genomics Platform"/>
            <consortium name="The Broad Institute Genome Sequencing Center for Infectious Disease"/>
            <person name="Wu L."/>
            <person name="Ma J."/>
        </authorList>
    </citation>
    <scope>NUCLEOTIDE SEQUENCE [LARGE SCALE GENOMIC DNA]</scope>
    <source>
        <strain evidence="4">CGMCC 4.7329</strain>
    </source>
</reference>
<name>A0ABQ2KMW5_9NOCA</name>
<evidence type="ECO:0000313" key="3">
    <source>
        <dbReference type="EMBL" id="GGN86132.1"/>
    </source>
</evidence>
<evidence type="ECO:0000259" key="2">
    <source>
        <dbReference type="Pfam" id="PF24092"/>
    </source>
</evidence>
<proteinExistence type="predicted"/>
<dbReference type="Pfam" id="PF24088">
    <property type="entry name" value="DUF7373"/>
    <property type="match status" value="1"/>
</dbReference>
<accession>A0ABQ2KMW5</accession>
<evidence type="ECO:0000259" key="1">
    <source>
        <dbReference type="Pfam" id="PF24088"/>
    </source>
</evidence>
<dbReference type="InterPro" id="IPR055797">
    <property type="entry name" value="DUF7373"/>
</dbReference>
<protein>
    <submittedName>
        <fullName evidence="3">Uncharacterized protein</fullName>
    </submittedName>
</protein>
<organism evidence="3 4">
    <name type="scientific">Nocardia rhizosphaerihabitans</name>
    <dbReference type="NCBI Taxonomy" id="1691570"/>
    <lineage>
        <taxon>Bacteria</taxon>
        <taxon>Bacillati</taxon>
        <taxon>Actinomycetota</taxon>
        <taxon>Actinomycetes</taxon>
        <taxon>Mycobacteriales</taxon>
        <taxon>Nocardiaceae</taxon>
        <taxon>Nocardia</taxon>
    </lineage>
</organism>
<dbReference type="Pfam" id="PF24092">
    <property type="entry name" value="DUF7373_C"/>
    <property type="match status" value="1"/>
</dbReference>
<gene>
    <name evidence="3" type="ORF">GCM10011610_41130</name>
</gene>
<dbReference type="InterPro" id="IPR056463">
    <property type="entry name" value="DUF7373_C"/>
</dbReference>
<dbReference type="Proteomes" id="UP000658127">
    <property type="component" value="Unassembled WGS sequence"/>
</dbReference>
<sequence>MTSVTHKLRTAALLAAIALVPGCGVTISGSPLPGATPVDLDYLRPGPFKNEPTPFGIEWGMEMPKKIRLIETRRMLNYLVHPFDVDPDLHTPGGTRIFADTDAMSSGNGLSEAYLDPVRLNVKFIGGVSTSQSNGSVRTPKDLAIAILQFSTDVEAIRIADEFHRITLDSSPRQTVEISGRPNARASAESERILDSWEPRGKYIIWTRVKLPHPNLDAAIEAAKKSVEMQVESLDRFKPIPLDDVLDTPLDPENIMRRAAVRSDRDSVGISNYEEDFGPFQPSGILHFERHPVEARKKFEESGVDLIGRRASTVYRTRDLASAFRLQTFLAAPGKNDFILKSPHGMADAQCIKLDTADQSREYDALCAIVYDRYVAVVTAEAISGGEVESGLMERAAAQYAILKKCDK</sequence>
<comment type="caution">
    <text evidence="3">The sequence shown here is derived from an EMBL/GenBank/DDBJ whole genome shotgun (WGS) entry which is preliminary data.</text>
</comment>
<dbReference type="EMBL" id="BMNE01000004">
    <property type="protein sequence ID" value="GGN86132.1"/>
    <property type="molecule type" value="Genomic_DNA"/>
</dbReference>
<evidence type="ECO:0000313" key="4">
    <source>
        <dbReference type="Proteomes" id="UP000658127"/>
    </source>
</evidence>
<feature type="domain" description="DUF7373" evidence="1">
    <location>
        <begin position="63"/>
        <end position="250"/>
    </location>
</feature>